<evidence type="ECO:0000256" key="4">
    <source>
        <dbReference type="ARBA" id="ARBA00023125"/>
    </source>
</evidence>
<dbReference type="EMBL" id="JPEO01000031">
    <property type="protein sequence ID" value="KFZ35932.1"/>
    <property type="molecule type" value="Genomic_DNA"/>
</dbReference>
<sequence>MASSASSITRTSRSARLGLRATPEQEAVLRHAADIAHKSLTDFILDSACHAAEQTLLDQRLFVVSGEQYQNLLDMLDQPARDNQGLQDLFSRKAPWEK</sequence>
<reference evidence="7 8" key="1">
    <citation type="submission" date="2014-06" db="EMBL/GenBank/DDBJ databases">
        <title>Shewanella sp. YQH10.</title>
        <authorList>
            <person name="Liu Y."/>
            <person name="Zeng R."/>
        </authorList>
    </citation>
    <scope>NUCLEOTIDE SEQUENCE [LARGE SCALE GENOMIC DNA]</scope>
    <source>
        <strain evidence="7 8">YQH10</strain>
    </source>
</reference>
<evidence type="ECO:0000313" key="8">
    <source>
        <dbReference type="Proteomes" id="UP000029264"/>
    </source>
</evidence>
<organism evidence="7 8">
    <name type="scientific">Shewanella mangrovi</name>
    <dbReference type="NCBI Taxonomy" id="1515746"/>
    <lineage>
        <taxon>Bacteria</taxon>
        <taxon>Pseudomonadati</taxon>
        <taxon>Pseudomonadota</taxon>
        <taxon>Gammaproteobacteria</taxon>
        <taxon>Alteromonadales</taxon>
        <taxon>Shewanellaceae</taxon>
        <taxon>Shewanella</taxon>
    </lineage>
</organism>
<proteinExistence type="inferred from homology"/>
<keyword evidence="4" id="KW-0238">DNA-binding</keyword>
<dbReference type="InterPro" id="IPR010985">
    <property type="entry name" value="Ribbon_hlx_hlx"/>
</dbReference>
<dbReference type="GO" id="GO:0003677">
    <property type="term" value="F:DNA binding"/>
    <property type="evidence" value="ECO:0007669"/>
    <property type="project" value="UniProtKB-KW"/>
</dbReference>
<evidence type="ECO:0000256" key="6">
    <source>
        <dbReference type="ARBA" id="ARBA00049988"/>
    </source>
</evidence>
<keyword evidence="5" id="KW-0804">Transcription</keyword>
<comment type="caution">
    <text evidence="7">The sequence shown here is derived from an EMBL/GenBank/DDBJ whole genome shotgun (WGS) entry which is preliminary data.</text>
</comment>
<evidence type="ECO:0000256" key="1">
    <source>
        <dbReference type="ARBA" id="ARBA00022491"/>
    </source>
</evidence>
<dbReference type="PANTHER" id="PTHR35401:SF1">
    <property type="entry name" value="CYTOPLASMIC PROTEIN"/>
    <property type="match status" value="1"/>
</dbReference>
<dbReference type="Gene3D" id="1.20.5.780">
    <property type="entry name" value="Single helix bin"/>
    <property type="match status" value="1"/>
</dbReference>
<dbReference type="OrthoDB" id="5297163at2"/>
<dbReference type="eggNOG" id="COG4453">
    <property type="taxonomic scope" value="Bacteria"/>
</dbReference>
<protein>
    <recommendedName>
        <fullName evidence="9">Toxin-antitoxin system protein</fullName>
    </recommendedName>
</protein>
<dbReference type="PANTHER" id="PTHR35401">
    <property type="entry name" value="COPG FAMILY HELIX-TURN-HELIX PROTEIN-RELATED-RELATED"/>
    <property type="match status" value="1"/>
</dbReference>
<dbReference type="AlphaFoldDB" id="A0A094J9N5"/>
<keyword evidence="8" id="KW-1185">Reference proteome</keyword>
<dbReference type="STRING" id="1515746.HR45_19155"/>
<dbReference type="SUPFAM" id="SSF47598">
    <property type="entry name" value="Ribbon-helix-helix"/>
    <property type="match status" value="1"/>
</dbReference>
<dbReference type="RefSeq" id="WP_037445847.1">
    <property type="nucleotide sequence ID" value="NZ_JPEO01000031.1"/>
</dbReference>
<dbReference type="Proteomes" id="UP000029264">
    <property type="component" value="Unassembled WGS sequence"/>
</dbReference>
<evidence type="ECO:0000256" key="2">
    <source>
        <dbReference type="ARBA" id="ARBA00022649"/>
    </source>
</evidence>
<name>A0A094J9N5_9GAMM</name>
<keyword evidence="3" id="KW-0805">Transcription regulation</keyword>
<keyword evidence="1" id="KW-0678">Repressor</keyword>
<evidence type="ECO:0008006" key="9">
    <source>
        <dbReference type="Google" id="ProtNLM"/>
    </source>
</evidence>
<evidence type="ECO:0000313" key="7">
    <source>
        <dbReference type="EMBL" id="KFZ35932.1"/>
    </source>
</evidence>
<evidence type="ECO:0000256" key="3">
    <source>
        <dbReference type="ARBA" id="ARBA00023015"/>
    </source>
</evidence>
<gene>
    <name evidence="7" type="ORF">HR45_19155</name>
</gene>
<dbReference type="Pfam" id="PF08681">
    <property type="entry name" value="TacA1"/>
    <property type="match status" value="1"/>
</dbReference>
<comment type="similarity">
    <text evidence="6">Belongs to the TacA antitoxin family.</text>
</comment>
<accession>A0A094J9N5</accession>
<dbReference type="GO" id="GO:0006355">
    <property type="term" value="P:regulation of DNA-templated transcription"/>
    <property type="evidence" value="ECO:0007669"/>
    <property type="project" value="InterPro"/>
</dbReference>
<evidence type="ECO:0000256" key="5">
    <source>
        <dbReference type="ARBA" id="ARBA00023163"/>
    </source>
</evidence>
<dbReference type="InterPro" id="IPR014795">
    <property type="entry name" value="TacA_1-like"/>
</dbReference>
<keyword evidence="2" id="KW-1277">Toxin-antitoxin system</keyword>